<proteinExistence type="predicted"/>
<dbReference type="AlphaFoldDB" id="A0A8T0U570"/>
<protein>
    <submittedName>
        <fullName evidence="2">Uncharacterized protein</fullName>
    </submittedName>
</protein>
<gene>
    <name evidence="2" type="ORF">PVAP13_3NG145224</name>
</gene>
<feature type="compositionally biased region" description="Polar residues" evidence="1">
    <location>
        <begin position="50"/>
        <end position="59"/>
    </location>
</feature>
<comment type="caution">
    <text evidence="2">The sequence shown here is derived from an EMBL/GenBank/DDBJ whole genome shotgun (WGS) entry which is preliminary data.</text>
</comment>
<evidence type="ECO:0000313" key="2">
    <source>
        <dbReference type="EMBL" id="KAG2616166.1"/>
    </source>
</evidence>
<evidence type="ECO:0000256" key="1">
    <source>
        <dbReference type="SAM" id="MobiDB-lite"/>
    </source>
</evidence>
<name>A0A8T0U570_PANVG</name>
<organism evidence="2 3">
    <name type="scientific">Panicum virgatum</name>
    <name type="common">Blackwell switchgrass</name>
    <dbReference type="NCBI Taxonomy" id="38727"/>
    <lineage>
        <taxon>Eukaryota</taxon>
        <taxon>Viridiplantae</taxon>
        <taxon>Streptophyta</taxon>
        <taxon>Embryophyta</taxon>
        <taxon>Tracheophyta</taxon>
        <taxon>Spermatophyta</taxon>
        <taxon>Magnoliopsida</taxon>
        <taxon>Liliopsida</taxon>
        <taxon>Poales</taxon>
        <taxon>Poaceae</taxon>
        <taxon>PACMAD clade</taxon>
        <taxon>Panicoideae</taxon>
        <taxon>Panicodae</taxon>
        <taxon>Paniceae</taxon>
        <taxon>Panicinae</taxon>
        <taxon>Panicum</taxon>
        <taxon>Panicum sect. Hiantes</taxon>
    </lineage>
</organism>
<reference evidence="2 3" key="1">
    <citation type="submission" date="2020-05" db="EMBL/GenBank/DDBJ databases">
        <title>WGS assembly of Panicum virgatum.</title>
        <authorList>
            <person name="Lovell J.T."/>
            <person name="Jenkins J."/>
            <person name="Shu S."/>
            <person name="Juenger T.E."/>
            <person name="Schmutz J."/>
        </authorList>
    </citation>
    <scope>NUCLEOTIDE SEQUENCE [LARGE SCALE GENOMIC DNA]</scope>
    <source>
        <strain evidence="3">cv. AP13</strain>
    </source>
</reference>
<sequence>MFQPSPQVTFICFNPNPTHGTTTTPPVHHQAGRRSRPLTAAHLAADAKATQQECATATASPWPRLPHQGAPCSSSSSLSASGVRRRCELVQACCEQACSGEHGASPAADQEDGTAPTTEEQHTS</sequence>
<feature type="region of interest" description="Disordered" evidence="1">
    <location>
        <begin position="49"/>
        <end position="78"/>
    </location>
</feature>
<accession>A0A8T0U570</accession>
<feature type="region of interest" description="Disordered" evidence="1">
    <location>
        <begin position="100"/>
        <end position="124"/>
    </location>
</feature>
<dbReference type="EMBL" id="CM029042">
    <property type="protein sequence ID" value="KAG2616166.1"/>
    <property type="molecule type" value="Genomic_DNA"/>
</dbReference>
<dbReference type="Proteomes" id="UP000823388">
    <property type="component" value="Chromosome 3N"/>
</dbReference>
<keyword evidence="3" id="KW-1185">Reference proteome</keyword>
<evidence type="ECO:0000313" key="3">
    <source>
        <dbReference type="Proteomes" id="UP000823388"/>
    </source>
</evidence>